<dbReference type="EMBL" id="JBHLSW010000001">
    <property type="protein sequence ID" value="MFC0632363.1"/>
    <property type="molecule type" value="Genomic_DNA"/>
</dbReference>
<dbReference type="NCBIfam" id="TIGR02001">
    <property type="entry name" value="gcw_chp"/>
    <property type="match status" value="1"/>
</dbReference>
<comment type="caution">
    <text evidence="2">The sequence shown here is derived from an EMBL/GenBank/DDBJ whole genome shotgun (WGS) entry which is preliminary data.</text>
</comment>
<evidence type="ECO:0000313" key="2">
    <source>
        <dbReference type="EMBL" id="MFC0632363.1"/>
    </source>
</evidence>
<protein>
    <submittedName>
        <fullName evidence="2">TorF family putative porin</fullName>
    </submittedName>
</protein>
<feature type="chain" id="PRO_5046672988" evidence="1">
    <location>
        <begin position="24"/>
        <end position="226"/>
    </location>
</feature>
<accession>A0ABV6R199</accession>
<reference evidence="2 3" key="1">
    <citation type="submission" date="2024-09" db="EMBL/GenBank/DDBJ databases">
        <authorList>
            <person name="Sun Q."/>
            <person name="Mori K."/>
        </authorList>
    </citation>
    <scope>NUCLEOTIDE SEQUENCE [LARGE SCALE GENOMIC DNA]</scope>
    <source>
        <strain evidence="2 3">NCAIM B.02621</strain>
    </source>
</reference>
<keyword evidence="3" id="KW-1185">Reference proteome</keyword>
<dbReference type="Pfam" id="PF09694">
    <property type="entry name" value="Gcw_chp"/>
    <property type="match status" value="1"/>
</dbReference>
<evidence type="ECO:0000313" key="3">
    <source>
        <dbReference type="Proteomes" id="UP001589906"/>
    </source>
</evidence>
<dbReference type="SUPFAM" id="SSF56935">
    <property type="entry name" value="Porins"/>
    <property type="match status" value="1"/>
</dbReference>
<feature type="signal peptide" evidence="1">
    <location>
        <begin position="1"/>
        <end position="23"/>
    </location>
</feature>
<dbReference type="InterPro" id="IPR010239">
    <property type="entry name" value="CHP02001"/>
</dbReference>
<dbReference type="Proteomes" id="UP001589906">
    <property type="component" value="Unassembled WGS sequence"/>
</dbReference>
<sequence>MKFFKYAAVTAGALMTMAGAAAAQDVDVAFNVAATTDYVFRGFSQTDSEPAIQGGVDATIGSFYVGAWASNVEFFDDTDGEIDLYGGYRTEAAGYALDFGVVGYFYPGGPGASDYDYLEFKAAASRAVGPATFGAVVFYSPDFFGAADEEAVYVEGNLAWALDSKWTVSGALGHQTLDVSDDYTTWNVGAGYAFTDNLVGDLRYHDTDVDTPFSDERVVATLKVLF</sequence>
<gene>
    <name evidence="2" type="ORF">ACFFGE_00515</name>
</gene>
<dbReference type="RefSeq" id="WP_376833231.1">
    <property type="nucleotide sequence ID" value="NZ_JBHLSW010000001.1"/>
</dbReference>
<organism evidence="2 3">
    <name type="scientific">Brevundimonas balnearis</name>
    <dbReference type="NCBI Taxonomy" id="1572858"/>
    <lineage>
        <taxon>Bacteria</taxon>
        <taxon>Pseudomonadati</taxon>
        <taxon>Pseudomonadota</taxon>
        <taxon>Alphaproteobacteria</taxon>
        <taxon>Caulobacterales</taxon>
        <taxon>Caulobacteraceae</taxon>
        <taxon>Brevundimonas</taxon>
    </lineage>
</organism>
<keyword evidence="1" id="KW-0732">Signal</keyword>
<evidence type="ECO:0000256" key="1">
    <source>
        <dbReference type="SAM" id="SignalP"/>
    </source>
</evidence>
<name>A0ABV6R199_9CAUL</name>
<proteinExistence type="predicted"/>